<reference evidence="2" key="1">
    <citation type="journal article" date="2022" name="bioRxiv">
        <title>Sequencing and chromosome-scale assembly of the giantPleurodeles waltlgenome.</title>
        <authorList>
            <person name="Brown T."/>
            <person name="Elewa A."/>
            <person name="Iarovenko S."/>
            <person name="Subramanian E."/>
            <person name="Araus A.J."/>
            <person name="Petzold A."/>
            <person name="Susuki M."/>
            <person name="Suzuki K.-i.T."/>
            <person name="Hayashi T."/>
            <person name="Toyoda A."/>
            <person name="Oliveira C."/>
            <person name="Osipova E."/>
            <person name="Leigh N.D."/>
            <person name="Simon A."/>
            <person name="Yun M.H."/>
        </authorList>
    </citation>
    <scope>NUCLEOTIDE SEQUENCE</scope>
    <source>
        <strain evidence="2">20211129_DDA</strain>
        <tissue evidence="2">Liver</tissue>
    </source>
</reference>
<gene>
    <name evidence="2" type="ORF">NDU88_004057</name>
</gene>
<evidence type="ECO:0000313" key="3">
    <source>
        <dbReference type="Proteomes" id="UP001066276"/>
    </source>
</evidence>
<proteinExistence type="predicted"/>
<keyword evidence="3" id="KW-1185">Reference proteome</keyword>
<accession>A0AAV7KYT1</accession>
<name>A0AAV7KYT1_PLEWA</name>
<comment type="caution">
    <text evidence="2">The sequence shown here is derived from an EMBL/GenBank/DDBJ whole genome shotgun (WGS) entry which is preliminary data.</text>
</comment>
<organism evidence="2 3">
    <name type="scientific">Pleurodeles waltl</name>
    <name type="common">Iberian ribbed newt</name>
    <dbReference type="NCBI Taxonomy" id="8319"/>
    <lineage>
        <taxon>Eukaryota</taxon>
        <taxon>Metazoa</taxon>
        <taxon>Chordata</taxon>
        <taxon>Craniata</taxon>
        <taxon>Vertebrata</taxon>
        <taxon>Euteleostomi</taxon>
        <taxon>Amphibia</taxon>
        <taxon>Batrachia</taxon>
        <taxon>Caudata</taxon>
        <taxon>Salamandroidea</taxon>
        <taxon>Salamandridae</taxon>
        <taxon>Pleurodelinae</taxon>
        <taxon>Pleurodeles</taxon>
    </lineage>
</organism>
<feature type="region of interest" description="Disordered" evidence="1">
    <location>
        <begin position="1"/>
        <end position="163"/>
    </location>
</feature>
<protein>
    <submittedName>
        <fullName evidence="2">Uncharacterized protein</fullName>
    </submittedName>
</protein>
<dbReference type="AlphaFoldDB" id="A0AAV7KYT1"/>
<dbReference type="Proteomes" id="UP001066276">
    <property type="component" value="Chromosome 12"/>
</dbReference>
<dbReference type="EMBL" id="JANPWB010000016">
    <property type="protein sequence ID" value="KAJ1083902.1"/>
    <property type="molecule type" value="Genomic_DNA"/>
</dbReference>
<feature type="compositionally biased region" description="Basic and acidic residues" evidence="1">
    <location>
        <begin position="37"/>
        <end position="50"/>
    </location>
</feature>
<sequence>MQPQAPKSAWAQEMQAREAWLQHHKGPTPPQAPAVCPERRTSPAGERKQAAEYACQEEGGSPLKPPPPPAGALLGKIKGPLPRATRENAPAVALPTPLQAPAGEKKSGRRMRAPKGGGWSLPEPPDAGASMGPKNQGVTPPCHSGARLGLPGDAGQAGPPFTV</sequence>
<evidence type="ECO:0000256" key="1">
    <source>
        <dbReference type="SAM" id="MobiDB-lite"/>
    </source>
</evidence>
<evidence type="ECO:0000313" key="2">
    <source>
        <dbReference type="EMBL" id="KAJ1083902.1"/>
    </source>
</evidence>